<proteinExistence type="predicted"/>
<organism evidence="2">
    <name type="scientific">Clastoptera arizonana</name>
    <name type="common">Arizona spittle bug</name>
    <dbReference type="NCBI Taxonomy" id="38151"/>
    <lineage>
        <taxon>Eukaryota</taxon>
        <taxon>Metazoa</taxon>
        <taxon>Ecdysozoa</taxon>
        <taxon>Arthropoda</taxon>
        <taxon>Hexapoda</taxon>
        <taxon>Insecta</taxon>
        <taxon>Pterygota</taxon>
        <taxon>Neoptera</taxon>
        <taxon>Paraneoptera</taxon>
        <taxon>Hemiptera</taxon>
        <taxon>Auchenorrhyncha</taxon>
        <taxon>Cercopoidea</taxon>
        <taxon>Clastopteridae</taxon>
        <taxon>Clastoptera</taxon>
    </lineage>
</organism>
<dbReference type="EMBL" id="GEDC01014011">
    <property type="protein sequence ID" value="JAS23287.1"/>
    <property type="molecule type" value="Transcribed_RNA"/>
</dbReference>
<reference evidence="2" key="1">
    <citation type="submission" date="2015-12" db="EMBL/GenBank/DDBJ databases">
        <title>De novo transcriptome assembly of four potential Pierce s Disease insect vectors from Arizona vineyards.</title>
        <authorList>
            <person name="Tassone E.E."/>
        </authorList>
    </citation>
    <scope>NUCLEOTIDE SEQUENCE</scope>
</reference>
<feature type="region of interest" description="Disordered" evidence="1">
    <location>
        <begin position="93"/>
        <end position="121"/>
    </location>
</feature>
<feature type="non-terminal residue" evidence="2">
    <location>
        <position position="121"/>
    </location>
</feature>
<accession>A0A1B6DC64</accession>
<gene>
    <name evidence="2" type="ORF">g.1861</name>
</gene>
<sequence length="121" mass="13515">MTDRNIEVDTSFSQIDETSKVPLDSMSFEQQSNIISTSADISTMDKQFDHSLRSISLDTGNNNTDRITMVQRSHSENMVFELSLRTHSDQHLPRYEENQGGGGGGGLFSISPESTETIERL</sequence>
<name>A0A1B6DC64_9HEMI</name>
<evidence type="ECO:0000313" key="2">
    <source>
        <dbReference type="EMBL" id="JAS23287.1"/>
    </source>
</evidence>
<evidence type="ECO:0000256" key="1">
    <source>
        <dbReference type="SAM" id="MobiDB-lite"/>
    </source>
</evidence>
<dbReference type="AlphaFoldDB" id="A0A1B6DC64"/>
<protein>
    <submittedName>
        <fullName evidence="2">Uncharacterized protein</fullName>
    </submittedName>
</protein>